<dbReference type="Proteomes" id="UP000261600">
    <property type="component" value="Unplaced"/>
</dbReference>
<dbReference type="AlphaFoldDB" id="A0A3Q3JZA7"/>
<dbReference type="CDD" id="cd22101">
    <property type="entry name" value="F-box_FBXO30-like"/>
    <property type="match status" value="1"/>
</dbReference>
<reference evidence="6" key="1">
    <citation type="submission" date="2025-08" db="UniProtKB">
        <authorList>
            <consortium name="Ensembl"/>
        </authorList>
    </citation>
    <scope>IDENTIFICATION</scope>
</reference>
<feature type="region of interest" description="Disordered" evidence="4">
    <location>
        <begin position="514"/>
        <end position="535"/>
    </location>
</feature>
<dbReference type="Pfam" id="PF15966">
    <property type="entry name" value="F-box_4"/>
    <property type="match status" value="1"/>
</dbReference>
<dbReference type="PANTHER" id="PTHR15933:SF21">
    <property type="entry name" value="F-BOX ONLY PROTEIN 40"/>
    <property type="match status" value="1"/>
</dbReference>
<evidence type="ECO:0000256" key="2">
    <source>
        <dbReference type="ARBA" id="ARBA00022771"/>
    </source>
</evidence>
<dbReference type="Pfam" id="PF15965">
    <property type="entry name" value="zf-TRAF_2"/>
    <property type="match status" value="1"/>
</dbReference>
<dbReference type="Gene3D" id="1.20.1280.50">
    <property type="match status" value="1"/>
</dbReference>
<organism evidence="6 7">
    <name type="scientific">Monopterus albus</name>
    <name type="common">Swamp eel</name>
    <dbReference type="NCBI Taxonomy" id="43700"/>
    <lineage>
        <taxon>Eukaryota</taxon>
        <taxon>Metazoa</taxon>
        <taxon>Chordata</taxon>
        <taxon>Craniata</taxon>
        <taxon>Vertebrata</taxon>
        <taxon>Euteleostomi</taxon>
        <taxon>Actinopterygii</taxon>
        <taxon>Neopterygii</taxon>
        <taxon>Teleostei</taxon>
        <taxon>Neoteleostei</taxon>
        <taxon>Acanthomorphata</taxon>
        <taxon>Anabantaria</taxon>
        <taxon>Synbranchiformes</taxon>
        <taxon>Synbranchidae</taxon>
        <taxon>Monopterus</taxon>
    </lineage>
</organism>
<dbReference type="InterPro" id="IPR001810">
    <property type="entry name" value="F-box_dom"/>
</dbReference>
<dbReference type="Ensembl" id="ENSMALT00000026165.1">
    <property type="protein sequence ID" value="ENSMALP00000025689.1"/>
    <property type="gene ID" value="ENSMALG00000017852.1"/>
</dbReference>
<keyword evidence="1" id="KW-0479">Metal-binding</keyword>
<name>A0A3Q3JZA7_MONAL</name>
<dbReference type="PANTHER" id="PTHR15933">
    <property type="entry name" value="PROTEIN CBG16327"/>
    <property type="match status" value="1"/>
</dbReference>
<protein>
    <recommendedName>
        <fullName evidence="5">F-box domain-containing protein</fullName>
    </recommendedName>
</protein>
<evidence type="ECO:0000256" key="3">
    <source>
        <dbReference type="ARBA" id="ARBA00022833"/>
    </source>
</evidence>
<keyword evidence="7" id="KW-1185">Reference proteome</keyword>
<evidence type="ECO:0000256" key="4">
    <source>
        <dbReference type="SAM" id="MobiDB-lite"/>
    </source>
</evidence>
<sequence>MVVSFVSSQQEGFGFRPRLTRHLSVRSLHVLPVPAWVLSSCSGFLPQAKDMQLRVIVLEPPGCNSMSTVIPATALNAEYGCPVQLARSLQAAHLQVCPASVVCCSMEWNRWPTDDAHSHPSTELHKNLVKEKEHGGCLDLAIALKDQDHLFHSMKMRKLFPELIQTKARAHIWEPSFLYNIHIPDEQEDEDVDEDEAEVEVEHERELTQEERNALARAPVMNADSLENYNVWERMFSMEMGGCREAAGTAVAGSGQRAAKGRGKSLGTLTEREDTADSCMGETASSTCTQVSSACNGPSTSSSCLTGKQKKMDFFYGQMEPRKINTVRTYKTPTSFTAKQGRIRNPGFYKRKSQAVDTSDLGVSPEEMPVWEEVQASLLCSLENEQRGHLIAERLCTDSLLQDEGTQTYNFLSAPFRRNTSLADLTAAKPLELHLQLQVESVTSRHHKASSAFTFFCGHTFQRLEYGKHYKNVHSDIQMCVNGWFEQRCPLAYLGCTYSQKRFQPSTHEATVNFKSSVGSSSDQRKRGGQAGGGEDSLSSLPYEVLCHMASFLDSLSLSQLALVSRLMRQVCSSLLQERGMVTLHWERKTYSHGGAKWRVKQKVWHFSTLFSPVDTWCFSNTASISEHLKVCPYYDRESRMERIHLPYFRDKIQTDTSCKGPTLVRLFQQKKITI</sequence>
<dbReference type="GO" id="GO:0061630">
    <property type="term" value="F:ubiquitin protein ligase activity"/>
    <property type="evidence" value="ECO:0007669"/>
    <property type="project" value="InterPro"/>
</dbReference>
<dbReference type="SUPFAM" id="SSF81383">
    <property type="entry name" value="F-box domain"/>
    <property type="match status" value="1"/>
</dbReference>
<dbReference type="InterPro" id="IPR031890">
    <property type="entry name" value="Fbxo30/Fbxo40"/>
</dbReference>
<dbReference type="GO" id="GO:0008270">
    <property type="term" value="F:zinc ion binding"/>
    <property type="evidence" value="ECO:0007669"/>
    <property type="project" value="UniProtKB-KW"/>
</dbReference>
<feature type="domain" description="F-box" evidence="5">
    <location>
        <begin position="535"/>
        <end position="589"/>
    </location>
</feature>
<reference evidence="6" key="2">
    <citation type="submission" date="2025-09" db="UniProtKB">
        <authorList>
            <consortium name="Ensembl"/>
        </authorList>
    </citation>
    <scope>IDENTIFICATION</scope>
</reference>
<dbReference type="SUPFAM" id="SSF49599">
    <property type="entry name" value="TRAF domain-like"/>
    <property type="match status" value="1"/>
</dbReference>
<dbReference type="PROSITE" id="PS50181">
    <property type="entry name" value="FBOX"/>
    <property type="match status" value="1"/>
</dbReference>
<evidence type="ECO:0000259" key="5">
    <source>
        <dbReference type="PROSITE" id="PS50181"/>
    </source>
</evidence>
<dbReference type="InterPro" id="IPR036047">
    <property type="entry name" value="F-box-like_dom_sf"/>
</dbReference>
<keyword evidence="3" id="KW-0862">Zinc</keyword>
<evidence type="ECO:0000313" key="6">
    <source>
        <dbReference type="Ensembl" id="ENSMALP00000025689.1"/>
    </source>
</evidence>
<dbReference type="STRING" id="43700.ENSMALP00000025689"/>
<accession>A0A3Q3JZA7</accession>
<dbReference type="GO" id="GO:0005737">
    <property type="term" value="C:cytoplasm"/>
    <property type="evidence" value="ECO:0007669"/>
    <property type="project" value="TreeGrafter"/>
</dbReference>
<evidence type="ECO:0000313" key="7">
    <source>
        <dbReference type="Proteomes" id="UP000261600"/>
    </source>
</evidence>
<evidence type="ECO:0000256" key="1">
    <source>
        <dbReference type="ARBA" id="ARBA00022723"/>
    </source>
</evidence>
<dbReference type="InterPro" id="IPR001293">
    <property type="entry name" value="Znf_TRAF"/>
</dbReference>
<keyword evidence="2" id="KW-0863">Zinc-finger</keyword>
<proteinExistence type="predicted"/>